<evidence type="ECO:0000256" key="1">
    <source>
        <dbReference type="ARBA" id="ARBA00008168"/>
    </source>
</evidence>
<dbReference type="Proteomes" id="UP001185331">
    <property type="component" value="Unassembled WGS sequence"/>
</dbReference>
<dbReference type="EMBL" id="JAVDQK010000004">
    <property type="protein sequence ID" value="MDR6218284.1"/>
    <property type="molecule type" value="Genomic_DNA"/>
</dbReference>
<proteinExistence type="inferred from homology"/>
<dbReference type="AlphaFoldDB" id="A0AAE4BML8"/>
<comment type="caution">
    <text evidence="3">The sequence shown here is derived from an EMBL/GenBank/DDBJ whole genome shotgun (WGS) entry which is preliminary data.</text>
</comment>
<comment type="function">
    <text evidence="2">Prevents the cell division inhibition by proteins MinC and MinD at internal division sites while permitting inhibition at polar sites. This ensures cell division at the proper site by restricting the formation of a division septum at the midpoint of the long axis of the cell.</text>
</comment>
<reference evidence="3" key="1">
    <citation type="submission" date="2023-07" db="EMBL/GenBank/DDBJ databases">
        <title>Sorghum-associated microbial communities from plants grown in Nebraska, USA.</title>
        <authorList>
            <person name="Schachtman D."/>
        </authorList>
    </citation>
    <scope>NUCLEOTIDE SEQUENCE</scope>
    <source>
        <strain evidence="3">BE330</strain>
    </source>
</reference>
<accession>A0AAE4BML8</accession>
<name>A0AAE4BML8_9DEIO</name>
<dbReference type="RefSeq" id="WP_309854633.1">
    <property type="nucleotide sequence ID" value="NZ_JAVDQJ010000005.1"/>
</dbReference>
<protein>
    <submittedName>
        <fullName evidence="3">Cell division topological specificity factor</fullName>
    </submittedName>
</protein>
<dbReference type="Pfam" id="PF03776">
    <property type="entry name" value="MinE"/>
    <property type="match status" value="1"/>
</dbReference>
<keyword evidence="3" id="KW-0132">Cell division</keyword>
<gene>
    <name evidence="3" type="ORF">J2Y00_001847</name>
</gene>
<evidence type="ECO:0000313" key="3">
    <source>
        <dbReference type="EMBL" id="MDR6218284.1"/>
    </source>
</evidence>
<evidence type="ECO:0000313" key="4">
    <source>
        <dbReference type="Proteomes" id="UP001185331"/>
    </source>
</evidence>
<comment type="similarity">
    <text evidence="1">Belongs to the MinE family.</text>
</comment>
<sequence length="80" mass="9220">MFEFLRGKKPKDTKETLKDRLQIVLSYDRAKIEPGKVEALRQDLMAVLEKYFPAQDGAQQLEVEQREGKLVLVAHVPIQP</sequence>
<dbReference type="NCBIfam" id="TIGR01215">
    <property type="entry name" value="minE"/>
    <property type="match status" value="1"/>
</dbReference>
<dbReference type="InterPro" id="IPR036707">
    <property type="entry name" value="MinE_sf"/>
</dbReference>
<dbReference type="GO" id="GO:0051301">
    <property type="term" value="P:cell division"/>
    <property type="evidence" value="ECO:0007669"/>
    <property type="project" value="UniProtKB-KW"/>
</dbReference>
<evidence type="ECO:0000256" key="2">
    <source>
        <dbReference type="ARBA" id="ARBA00025265"/>
    </source>
</evidence>
<dbReference type="GO" id="GO:0032955">
    <property type="term" value="P:regulation of division septum assembly"/>
    <property type="evidence" value="ECO:0007669"/>
    <property type="project" value="InterPro"/>
</dbReference>
<keyword evidence="3" id="KW-0131">Cell cycle</keyword>
<dbReference type="InterPro" id="IPR005527">
    <property type="entry name" value="MinE"/>
</dbReference>
<dbReference type="Gene3D" id="3.30.1070.10">
    <property type="entry name" value="Cell division topological specificity factor MinE"/>
    <property type="match status" value="1"/>
</dbReference>
<organism evidence="3 4">
    <name type="scientific">Deinococcus soli</name>
    <name type="common">ex Cha et al. 2016</name>
    <dbReference type="NCBI Taxonomy" id="1309411"/>
    <lineage>
        <taxon>Bacteria</taxon>
        <taxon>Thermotogati</taxon>
        <taxon>Deinococcota</taxon>
        <taxon>Deinococci</taxon>
        <taxon>Deinococcales</taxon>
        <taxon>Deinococcaceae</taxon>
        <taxon>Deinococcus</taxon>
    </lineage>
</organism>
<dbReference type="SUPFAM" id="SSF55229">
    <property type="entry name" value="Cell division protein MinE topological specificity domain"/>
    <property type="match status" value="1"/>
</dbReference>